<evidence type="ECO:0000313" key="2">
    <source>
        <dbReference type="Proteomes" id="UP001060215"/>
    </source>
</evidence>
<evidence type="ECO:0000313" key="1">
    <source>
        <dbReference type="EMBL" id="KAI8017012.1"/>
    </source>
</evidence>
<sequence>MRSLAFHFGCKILMLFSLLTIGKAEIYIVMVEGEPVISYKGGVDGFEATAVESDEKIDVNSYRHLINGFSVHISPEQKLTTHTPQFLGLPTGVWPTGGGFDKAGENIVIGFVDSRIYPHHPSFSTYNTEPYGPLPKYSGKCEVDPDTKRSFCNGKIIGAQHFAAAAIAAGVFNPAIDFASPLDGDAHGSHTAAIAAGNNGVPVRMHGYEFGKASGMAPRARIAVYKALYRLFGGFVSDVVAAIEQAVHDGVDIINLSVGQNTPPAATKTTFLNPFDATLLSAVKAGVFVAQAAGNGSMDNICSCCNCDRRYKNHLTLGNGKILPGVGLSPATHANQAFTMVAANDVLLDSSVMKYSPADCQRPEVLNKNLVKGNILVCGYSFNFVVGTASIKQVSETAKSLGAIGFVLAVENVSPGTKFDPVPVGVPGIVITDVSHSMELIDYYNISTSRDWTGRVKSFKATGGIGDGLVPILHKSAPQVALFSSRGPNIKDYGFQDADLLKPDILAPGSLIWSAWAPNGTDEVNYIGEGFAVISGTSMSAPHIAGIAALIKQQHPHWSPAAIKSALMTTSTTVDRAERPLQAQQYSGSETITLVAATPFDYGSGHVNPRAALDPGLIFDAGYEDYLGFLCTVPGIDAHEIKNYTNSPCNYTLGNPSNFNTPSVTISHLAKTRTVTRTVTNVALEEETYVITARMAPAVAIETNPPAMTLRPGGSRKFTVTLTVRSVTGAYSFGEVLMKGSRGHKVRIPVVAMGYDW</sequence>
<gene>
    <name evidence="1" type="ORF">LOK49_LG04G00184</name>
</gene>
<accession>A0ACC0HTV6</accession>
<proteinExistence type="predicted"/>
<dbReference type="EMBL" id="CM045759">
    <property type="protein sequence ID" value="KAI8017012.1"/>
    <property type="molecule type" value="Genomic_DNA"/>
</dbReference>
<dbReference type="Proteomes" id="UP001060215">
    <property type="component" value="Chromosome 2"/>
</dbReference>
<protein>
    <submittedName>
        <fullName evidence="1">Subtilisin-like protease SBT2.6</fullName>
    </submittedName>
</protein>
<name>A0ACC0HTV6_9ERIC</name>
<keyword evidence="2" id="KW-1185">Reference proteome</keyword>
<reference evidence="1 2" key="1">
    <citation type="journal article" date="2022" name="Plant J.">
        <title>Chromosome-level genome of Camellia lanceoleosa provides a valuable resource for understanding genome evolution and self-incompatibility.</title>
        <authorList>
            <person name="Gong W."/>
            <person name="Xiao S."/>
            <person name="Wang L."/>
            <person name="Liao Z."/>
            <person name="Chang Y."/>
            <person name="Mo W."/>
            <person name="Hu G."/>
            <person name="Li W."/>
            <person name="Zhao G."/>
            <person name="Zhu H."/>
            <person name="Hu X."/>
            <person name="Ji K."/>
            <person name="Xiang X."/>
            <person name="Song Q."/>
            <person name="Yuan D."/>
            <person name="Jin S."/>
            <person name="Zhang L."/>
        </authorList>
    </citation>
    <scope>NUCLEOTIDE SEQUENCE [LARGE SCALE GENOMIC DNA]</scope>
    <source>
        <strain evidence="1">SQ_2022a</strain>
    </source>
</reference>
<comment type="caution">
    <text evidence="1">The sequence shown here is derived from an EMBL/GenBank/DDBJ whole genome shotgun (WGS) entry which is preliminary data.</text>
</comment>
<organism evidence="1 2">
    <name type="scientific">Camellia lanceoleosa</name>
    <dbReference type="NCBI Taxonomy" id="1840588"/>
    <lineage>
        <taxon>Eukaryota</taxon>
        <taxon>Viridiplantae</taxon>
        <taxon>Streptophyta</taxon>
        <taxon>Embryophyta</taxon>
        <taxon>Tracheophyta</taxon>
        <taxon>Spermatophyta</taxon>
        <taxon>Magnoliopsida</taxon>
        <taxon>eudicotyledons</taxon>
        <taxon>Gunneridae</taxon>
        <taxon>Pentapetalae</taxon>
        <taxon>asterids</taxon>
        <taxon>Ericales</taxon>
        <taxon>Theaceae</taxon>
        <taxon>Camellia</taxon>
    </lineage>
</organism>